<dbReference type="OrthoDB" id="3189065at2"/>
<keyword evidence="1" id="KW-0378">Hydrolase</keyword>
<accession>A0A9Q9IA34</accession>
<dbReference type="KEGG" id="daur:Daura_39415"/>
<feature type="domain" description="Amidohydrolase-related" evidence="2">
    <location>
        <begin position="56"/>
        <end position="379"/>
    </location>
</feature>
<evidence type="ECO:0000313" key="3">
    <source>
        <dbReference type="EMBL" id="UWZ52649.1"/>
    </source>
</evidence>
<dbReference type="RefSeq" id="WP_063745515.1">
    <property type="nucleotide sequence ID" value="NZ_JAQQGQ010000002.1"/>
</dbReference>
<dbReference type="Gene3D" id="3.20.20.140">
    <property type="entry name" value="Metal-dependent hydrolases"/>
    <property type="match status" value="1"/>
</dbReference>
<reference evidence="3" key="1">
    <citation type="submission" date="2021-04" db="EMBL/GenBank/DDBJ databases">
        <title>Dactylosporangium aurantiacum NRRL B-8018 full assembly.</title>
        <authorList>
            <person name="Hartkoorn R.C."/>
            <person name="Beaudoing E."/>
            <person name="Hot D."/>
        </authorList>
    </citation>
    <scope>NUCLEOTIDE SEQUENCE</scope>
    <source>
        <strain evidence="3">NRRL B-8018</strain>
    </source>
</reference>
<proteinExistence type="predicted"/>
<keyword evidence="4" id="KW-1185">Reference proteome</keyword>
<dbReference type="PANTHER" id="PTHR43794">
    <property type="entry name" value="AMINOHYDROLASE SSNA-RELATED"/>
    <property type="match status" value="1"/>
</dbReference>
<name>A0A9Q9IA34_9ACTN</name>
<dbReference type="InterPro" id="IPR011059">
    <property type="entry name" value="Metal-dep_hydrolase_composite"/>
</dbReference>
<dbReference type="SUPFAM" id="SSF51338">
    <property type="entry name" value="Composite domain of metallo-dependent hydrolases"/>
    <property type="match status" value="1"/>
</dbReference>
<organism evidence="3 4">
    <name type="scientific">Dactylosporangium aurantiacum</name>
    <dbReference type="NCBI Taxonomy" id="35754"/>
    <lineage>
        <taxon>Bacteria</taxon>
        <taxon>Bacillati</taxon>
        <taxon>Actinomycetota</taxon>
        <taxon>Actinomycetes</taxon>
        <taxon>Micromonosporales</taxon>
        <taxon>Micromonosporaceae</taxon>
        <taxon>Dactylosporangium</taxon>
    </lineage>
</organism>
<evidence type="ECO:0000259" key="2">
    <source>
        <dbReference type="Pfam" id="PF01979"/>
    </source>
</evidence>
<dbReference type="InterPro" id="IPR032466">
    <property type="entry name" value="Metal_Hydrolase"/>
</dbReference>
<evidence type="ECO:0000256" key="1">
    <source>
        <dbReference type="ARBA" id="ARBA00022801"/>
    </source>
</evidence>
<dbReference type="PANTHER" id="PTHR43794:SF11">
    <property type="entry name" value="AMIDOHYDROLASE-RELATED DOMAIN-CONTAINING PROTEIN"/>
    <property type="match status" value="1"/>
</dbReference>
<dbReference type="InterPro" id="IPR050287">
    <property type="entry name" value="MTA/SAH_deaminase"/>
</dbReference>
<dbReference type="GO" id="GO:0016810">
    <property type="term" value="F:hydrolase activity, acting on carbon-nitrogen (but not peptide) bonds"/>
    <property type="evidence" value="ECO:0007669"/>
    <property type="project" value="InterPro"/>
</dbReference>
<dbReference type="AlphaFoldDB" id="A0A9Q9IA34"/>
<dbReference type="EMBL" id="CP073767">
    <property type="protein sequence ID" value="UWZ52649.1"/>
    <property type="molecule type" value="Genomic_DNA"/>
</dbReference>
<gene>
    <name evidence="3" type="ORF">Daura_39415</name>
</gene>
<dbReference type="SUPFAM" id="SSF51556">
    <property type="entry name" value="Metallo-dependent hydrolases"/>
    <property type="match status" value="1"/>
</dbReference>
<evidence type="ECO:0000313" key="4">
    <source>
        <dbReference type="Proteomes" id="UP001058003"/>
    </source>
</evidence>
<dbReference type="Proteomes" id="UP001058003">
    <property type="component" value="Chromosome"/>
</dbReference>
<protein>
    <submittedName>
        <fullName evidence="3">Amidohydrolase family protein</fullName>
    </submittedName>
</protein>
<dbReference type="Pfam" id="PF01979">
    <property type="entry name" value="Amidohydro_1"/>
    <property type="match status" value="1"/>
</dbReference>
<dbReference type="Gene3D" id="2.30.40.10">
    <property type="entry name" value="Urease, subunit C, domain 1"/>
    <property type="match status" value="1"/>
</dbReference>
<dbReference type="InterPro" id="IPR006680">
    <property type="entry name" value="Amidohydro-rel"/>
</dbReference>
<sequence length="387" mass="39175">MSRQVLVRNAHVVPGSGPELPGTDVLCTDGVITAVAPGLEARAAPGCEVIDATGLTVTAGFVDAHRHVWQAPLRGTGADMGLPRYFAEVLGTALHAMTPAAAAAATRLGAALALDAGITTVFDYSNATRSPEHTDAIVEAFEASGIRAVVGHGDPSATADVRRLAARTGRVTGALAILGPDYGDWDEAVAQLTFGRDLGLTVAAHAGGATVRRLHDAGLLGPDLQLVHLNAVTAGDAKLLADTGTAVVVTPTVEAVMGHGASAYGRLADAGARPALGVDVVINNPPDLFEPLRDTLRTARLATGSASLPPAADLLRAVTADGARAVGLGGVVGTVEAGRRADLLLLDGLGHLTGERAGAVVSCLTATDVRTVLVDGRVVKRDGHLVV</sequence>